<comment type="catalytic activity">
    <reaction evidence="4">
        <text>L-proline + NAD(+) = (S)-1-pyrroline-5-carboxylate + NADH + 2 H(+)</text>
        <dbReference type="Rhea" id="RHEA:14105"/>
        <dbReference type="ChEBI" id="CHEBI:15378"/>
        <dbReference type="ChEBI" id="CHEBI:17388"/>
        <dbReference type="ChEBI" id="CHEBI:57540"/>
        <dbReference type="ChEBI" id="CHEBI:57945"/>
        <dbReference type="ChEBI" id="CHEBI:60039"/>
        <dbReference type="EC" id="1.5.1.2"/>
    </reaction>
</comment>
<dbReference type="PANTHER" id="PTHR11645:SF0">
    <property type="entry name" value="PYRROLINE-5-CARBOXYLATE REDUCTASE 3"/>
    <property type="match status" value="1"/>
</dbReference>
<dbReference type="Proteomes" id="UP001597296">
    <property type="component" value="Unassembled WGS sequence"/>
</dbReference>
<evidence type="ECO:0000256" key="3">
    <source>
        <dbReference type="ARBA" id="ARBA00023002"/>
    </source>
</evidence>
<sequence length="264" mass="26379">MTKILLVGCGRMGSALLTGWLGRGVAPADVVVVEPARPAFAGVTVVADAAEIPAAFAPDVVVLAVKPQVMAGVLPPYRRFAGHALVLTIAAGKPIASFRAALGEGAAIVRAMPNTPAAVGRGITVGCAGPGVTAAQRSLAAELLSAVGEVGWVEDEAQIDAVTALSGSGPAYVFLLVEAMAAAGVRLGLDPELAMRLARATVAGSGELLRQSADDAASLRRAVTSPGGTTAAALAVLMDETTGFGPLLERAIAAAEIRSRELAG</sequence>
<keyword evidence="3 4" id="KW-0560">Oxidoreductase</keyword>
<keyword evidence="4" id="KW-0028">Amino-acid biosynthesis</keyword>
<comment type="catalytic activity">
    <reaction evidence="4">
        <text>L-proline + NADP(+) = (S)-1-pyrroline-5-carboxylate + NADPH + 2 H(+)</text>
        <dbReference type="Rhea" id="RHEA:14109"/>
        <dbReference type="ChEBI" id="CHEBI:15378"/>
        <dbReference type="ChEBI" id="CHEBI:17388"/>
        <dbReference type="ChEBI" id="CHEBI:57783"/>
        <dbReference type="ChEBI" id="CHEBI:58349"/>
        <dbReference type="ChEBI" id="CHEBI:60039"/>
        <dbReference type="EC" id="1.5.1.2"/>
    </reaction>
</comment>
<comment type="pathway">
    <text evidence="4">Amino-acid biosynthesis; L-proline biosynthesis; L-proline from L-glutamate 5-semialdehyde: step 1/1.</text>
</comment>
<evidence type="ECO:0000259" key="6">
    <source>
        <dbReference type="Pfam" id="PF03807"/>
    </source>
</evidence>
<dbReference type="Gene3D" id="1.10.3730.10">
    <property type="entry name" value="ProC C-terminal domain-like"/>
    <property type="match status" value="1"/>
</dbReference>
<dbReference type="NCBIfam" id="TIGR00112">
    <property type="entry name" value="proC"/>
    <property type="match status" value="1"/>
</dbReference>
<organism evidence="8 9">
    <name type="scientific">Phaeospirillum tilakii</name>
    <dbReference type="NCBI Taxonomy" id="741673"/>
    <lineage>
        <taxon>Bacteria</taxon>
        <taxon>Pseudomonadati</taxon>
        <taxon>Pseudomonadota</taxon>
        <taxon>Alphaproteobacteria</taxon>
        <taxon>Rhodospirillales</taxon>
        <taxon>Rhodospirillaceae</taxon>
        <taxon>Phaeospirillum</taxon>
    </lineage>
</organism>
<name>A0ABW5C9H5_9PROT</name>
<dbReference type="EC" id="1.5.1.2" evidence="4 5"/>
<dbReference type="InterPro" id="IPR000304">
    <property type="entry name" value="Pyrroline-COOH_reductase"/>
</dbReference>
<dbReference type="InterPro" id="IPR029036">
    <property type="entry name" value="P5CR_dimer"/>
</dbReference>
<dbReference type="HAMAP" id="MF_01925">
    <property type="entry name" value="P5C_reductase"/>
    <property type="match status" value="1"/>
</dbReference>
<dbReference type="SUPFAM" id="SSF48179">
    <property type="entry name" value="6-phosphogluconate dehydrogenase C-terminal domain-like"/>
    <property type="match status" value="1"/>
</dbReference>
<keyword evidence="2 4" id="KW-0521">NADP</keyword>
<protein>
    <recommendedName>
        <fullName evidence="4 5">Pyrroline-5-carboxylate reductase</fullName>
        <shortName evidence="4">P5C reductase</shortName>
        <shortName evidence="4">P5CR</shortName>
        <ecNumber evidence="4 5">1.5.1.2</ecNumber>
    </recommendedName>
    <alternativeName>
        <fullName evidence="4">PCA reductase</fullName>
    </alternativeName>
</protein>
<dbReference type="Gene3D" id="3.40.50.720">
    <property type="entry name" value="NAD(P)-binding Rossmann-like Domain"/>
    <property type="match status" value="1"/>
</dbReference>
<evidence type="ECO:0000256" key="5">
    <source>
        <dbReference type="NCBIfam" id="TIGR00112"/>
    </source>
</evidence>
<evidence type="ECO:0000313" key="9">
    <source>
        <dbReference type="Proteomes" id="UP001597296"/>
    </source>
</evidence>
<evidence type="ECO:0000259" key="7">
    <source>
        <dbReference type="Pfam" id="PF14748"/>
    </source>
</evidence>
<evidence type="ECO:0000313" key="8">
    <source>
        <dbReference type="EMBL" id="MFD2232607.1"/>
    </source>
</evidence>
<dbReference type="EMBL" id="JBHUIY010000003">
    <property type="protein sequence ID" value="MFD2232607.1"/>
    <property type="molecule type" value="Genomic_DNA"/>
</dbReference>
<comment type="similarity">
    <text evidence="1 4">Belongs to the pyrroline-5-carboxylate reductase family.</text>
</comment>
<dbReference type="InterPro" id="IPR008927">
    <property type="entry name" value="6-PGluconate_DH-like_C_sf"/>
</dbReference>
<dbReference type="SUPFAM" id="SSF51735">
    <property type="entry name" value="NAD(P)-binding Rossmann-fold domains"/>
    <property type="match status" value="1"/>
</dbReference>
<keyword evidence="4" id="KW-0641">Proline biosynthesis</keyword>
<dbReference type="GO" id="GO:0004735">
    <property type="term" value="F:pyrroline-5-carboxylate reductase activity"/>
    <property type="evidence" value="ECO:0007669"/>
    <property type="project" value="UniProtKB-EC"/>
</dbReference>
<feature type="domain" description="Pyrroline-5-carboxylate reductase catalytic N-terminal" evidence="6">
    <location>
        <begin position="3"/>
        <end position="90"/>
    </location>
</feature>
<comment type="caution">
    <text evidence="8">The sequence shown here is derived from an EMBL/GenBank/DDBJ whole genome shotgun (WGS) entry which is preliminary data.</text>
</comment>
<dbReference type="PANTHER" id="PTHR11645">
    <property type="entry name" value="PYRROLINE-5-CARBOXYLATE REDUCTASE"/>
    <property type="match status" value="1"/>
</dbReference>
<feature type="domain" description="Pyrroline-5-carboxylate reductase dimerisation" evidence="7">
    <location>
        <begin position="156"/>
        <end position="262"/>
    </location>
</feature>
<keyword evidence="4" id="KW-0963">Cytoplasm</keyword>
<gene>
    <name evidence="4 8" type="primary">proC</name>
    <name evidence="8" type="ORF">ACFSNB_02190</name>
</gene>
<comment type="function">
    <text evidence="4">Catalyzes the reduction of 1-pyrroline-5-carboxylate (PCA) to L-proline.</text>
</comment>
<evidence type="ECO:0000256" key="2">
    <source>
        <dbReference type="ARBA" id="ARBA00022857"/>
    </source>
</evidence>
<evidence type="ECO:0000256" key="1">
    <source>
        <dbReference type="ARBA" id="ARBA00005525"/>
    </source>
</evidence>
<comment type="subcellular location">
    <subcellularLocation>
        <location evidence="4">Cytoplasm</location>
    </subcellularLocation>
</comment>
<dbReference type="Pfam" id="PF14748">
    <property type="entry name" value="P5CR_dimer"/>
    <property type="match status" value="1"/>
</dbReference>
<evidence type="ECO:0000256" key="4">
    <source>
        <dbReference type="HAMAP-Rule" id="MF_01925"/>
    </source>
</evidence>
<dbReference type="PIRSF" id="PIRSF000193">
    <property type="entry name" value="Pyrrol-5-carb_rd"/>
    <property type="match status" value="1"/>
</dbReference>
<accession>A0ABW5C9H5</accession>
<dbReference type="RefSeq" id="WP_377314071.1">
    <property type="nucleotide sequence ID" value="NZ_JBHUIY010000003.1"/>
</dbReference>
<keyword evidence="9" id="KW-1185">Reference proteome</keyword>
<dbReference type="InterPro" id="IPR036291">
    <property type="entry name" value="NAD(P)-bd_dom_sf"/>
</dbReference>
<dbReference type="Pfam" id="PF03807">
    <property type="entry name" value="F420_oxidored"/>
    <property type="match status" value="1"/>
</dbReference>
<proteinExistence type="inferred from homology"/>
<reference evidence="9" key="1">
    <citation type="journal article" date="2019" name="Int. J. Syst. Evol. Microbiol.">
        <title>The Global Catalogue of Microorganisms (GCM) 10K type strain sequencing project: providing services to taxonomists for standard genome sequencing and annotation.</title>
        <authorList>
            <consortium name="The Broad Institute Genomics Platform"/>
            <consortium name="The Broad Institute Genome Sequencing Center for Infectious Disease"/>
            <person name="Wu L."/>
            <person name="Ma J."/>
        </authorList>
    </citation>
    <scope>NUCLEOTIDE SEQUENCE [LARGE SCALE GENOMIC DNA]</scope>
    <source>
        <strain evidence="9">KCTC 15012</strain>
    </source>
</reference>
<dbReference type="InterPro" id="IPR028939">
    <property type="entry name" value="P5C_Rdtase_cat_N"/>
</dbReference>